<keyword evidence="1" id="KW-0732">Signal</keyword>
<comment type="caution">
    <text evidence="2">The sequence shown here is derived from an EMBL/GenBank/DDBJ whole genome shotgun (WGS) entry which is preliminary data.</text>
</comment>
<organism evidence="2 3">
    <name type="scientific">Neonectria ditissima</name>
    <dbReference type="NCBI Taxonomy" id="78410"/>
    <lineage>
        <taxon>Eukaryota</taxon>
        <taxon>Fungi</taxon>
        <taxon>Dikarya</taxon>
        <taxon>Ascomycota</taxon>
        <taxon>Pezizomycotina</taxon>
        <taxon>Sordariomycetes</taxon>
        <taxon>Hypocreomycetidae</taxon>
        <taxon>Hypocreales</taxon>
        <taxon>Nectriaceae</taxon>
        <taxon>Neonectria</taxon>
    </lineage>
</organism>
<dbReference type="EMBL" id="LKCW01000255">
    <property type="protein sequence ID" value="KPM35395.1"/>
    <property type="molecule type" value="Genomic_DNA"/>
</dbReference>
<gene>
    <name evidence="2" type="ORF">AK830_g11181</name>
</gene>
<evidence type="ECO:0000313" key="2">
    <source>
        <dbReference type="EMBL" id="KPM35395.1"/>
    </source>
</evidence>
<sequence length="190" mass="20093">MYRPTLSSLLVAALAATTHAGVKPRASTDSPFQVYAYGENIGGMPLVSSGSTAYIGRYDYLNDTEAAPVIFTANENGTWTGAPNTTDLGDSSDLPTWSDLEFSVPAASSSSHTVGLIDPSTNSTSGLITSDFGFYGKFIYVTGSSGDMETLWYAKATDADGLYELRWNTTGDEDEGLILLTLKSTPPSNA</sequence>
<evidence type="ECO:0000256" key="1">
    <source>
        <dbReference type="SAM" id="SignalP"/>
    </source>
</evidence>
<reference evidence="2 3" key="1">
    <citation type="submission" date="2015-09" db="EMBL/GenBank/DDBJ databases">
        <title>Draft genome of a European isolate of the apple canker pathogen Neonectria ditissima.</title>
        <authorList>
            <person name="Gomez-Cortecero A."/>
            <person name="Harrison R.J."/>
            <person name="Armitage A.D."/>
        </authorList>
    </citation>
    <scope>NUCLEOTIDE SEQUENCE [LARGE SCALE GENOMIC DNA]</scope>
    <source>
        <strain evidence="2 3">R09/05</strain>
    </source>
</reference>
<evidence type="ECO:0000313" key="3">
    <source>
        <dbReference type="Proteomes" id="UP000050424"/>
    </source>
</evidence>
<feature type="signal peptide" evidence="1">
    <location>
        <begin position="1"/>
        <end position="20"/>
    </location>
</feature>
<keyword evidence="3" id="KW-1185">Reference proteome</keyword>
<dbReference type="AlphaFoldDB" id="A0A0P7B8R3"/>
<proteinExistence type="predicted"/>
<name>A0A0P7B8R3_9HYPO</name>
<accession>A0A0P7B8R3</accession>
<dbReference type="OrthoDB" id="5230873at2759"/>
<feature type="chain" id="PRO_5006135502" evidence="1">
    <location>
        <begin position="21"/>
        <end position="190"/>
    </location>
</feature>
<dbReference type="Proteomes" id="UP000050424">
    <property type="component" value="Unassembled WGS sequence"/>
</dbReference>
<protein>
    <submittedName>
        <fullName evidence="2">Uncharacterized protein</fullName>
    </submittedName>
</protein>